<dbReference type="SUPFAM" id="SSF100879">
    <property type="entry name" value="Lesion bypass DNA polymerase (Y-family), little finger domain"/>
    <property type="match status" value="1"/>
</dbReference>
<dbReference type="InterPro" id="IPR050116">
    <property type="entry name" value="DNA_polymerase-Y"/>
</dbReference>
<dbReference type="PROSITE" id="PS50173">
    <property type="entry name" value="UMUC"/>
    <property type="match status" value="1"/>
</dbReference>
<dbReference type="Gene3D" id="3.30.70.270">
    <property type="match status" value="1"/>
</dbReference>
<feature type="site" description="Substrate discrimination" evidence="2">
    <location>
        <position position="20"/>
    </location>
</feature>
<dbReference type="InterPro" id="IPR017961">
    <property type="entry name" value="DNA_pol_Y-fam_little_finger"/>
</dbReference>
<keyword evidence="2" id="KW-0515">Mutator protein</keyword>
<keyword evidence="5" id="KW-1185">Reference proteome</keyword>
<reference evidence="4 5" key="1">
    <citation type="journal article" date="2016" name="Gut Pathog.">
        <title>Whole genome sequencing of "Faecalibaculum rodentium" ALO17, isolated from C57BL/6J laboratory mouse feces.</title>
        <authorList>
            <person name="Lim S."/>
            <person name="Chang D.H."/>
            <person name="Ahn S."/>
            <person name="Kim B.C."/>
        </authorList>
    </citation>
    <scope>NUCLEOTIDE SEQUENCE [LARGE SCALE GENOMIC DNA]</scope>
    <source>
        <strain evidence="4 5">Alo17</strain>
    </source>
</reference>
<dbReference type="EMBL" id="CP011391">
    <property type="protein sequence ID" value="AMK55466.1"/>
    <property type="molecule type" value="Genomic_DNA"/>
</dbReference>
<gene>
    <name evidence="2" type="primary">dinB</name>
    <name evidence="4" type="ORF">AALO17_23320</name>
</gene>
<dbReference type="STRING" id="1702221.AALO17_23320"/>
<feature type="active site" evidence="2">
    <location>
        <position position="112"/>
    </location>
</feature>
<dbReference type="GO" id="GO:0006281">
    <property type="term" value="P:DNA repair"/>
    <property type="evidence" value="ECO:0007669"/>
    <property type="project" value="UniProtKB-UniRule"/>
</dbReference>
<dbReference type="HAMAP" id="MF_01113">
    <property type="entry name" value="DNApol_IV"/>
    <property type="match status" value="1"/>
</dbReference>
<keyword evidence="2 4" id="KW-0808">Transferase</keyword>
<dbReference type="Gene3D" id="3.40.1170.60">
    <property type="match status" value="1"/>
</dbReference>
<comment type="subunit">
    <text evidence="2">Monomer.</text>
</comment>
<dbReference type="GO" id="GO:0003887">
    <property type="term" value="F:DNA-directed DNA polymerase activity"/>
    <property type="evidence" value="ECO:0007669"/>
    <property type="project" value="UniProtKB-UniRule"/>
</dbReference>
<dbReference type="SUPFAM" id="SSF56672">
    <property type="entry name" value="DNA/RNA polymerases"/>
    <property type="match status" value="1"/>
</dbReference>
<dbReference type="GO" id="GO:0003684">
    <property type="term" value="F:damaged DNA binding"/>
    <property type="evidence" value="ECO:0007669"/>
    <property type="project" value="InterPro"/>
</dbReference>
<keyword evidence="2" id="KW-0479">Metal-binding</keyword>
<comment type="function">
    <text evidence="2">Poorly processive, error-prone DNA polymerase involved in untargeted mutagenesis. Copies undamaged DNA at stalled replication forks, which arise in vivo from mismatched or misaligned primer ends. These misaligned primers can be extended by PolIV. Exhibits no 3'-5' exonuclease (proofreading) activity. May be involved in translesional synthesis, in conjunction with the beta clamp from PolIII.</text>
</comment>
<keyword evidence="2" id="KW-0239">DNA-directed DNA polymerase</keyword>
<feature type="domain" description="UmuC" evidence="3">
    <location>
        <begin position="11"/>
        <end position="193"/>
    </location>
</feature>
<dbReference type="GO" id="GO:0009432">
    <property type="term" value="P:SOS response"/>
    <property type="evidence" value="ECO:0007669"/>
    <property type="project" value="TreeGrafter"/>
</dbReference>
<dbReference type="Gene3D" id="3.30.1490.100">
    <property type="entry name" value="DNA polymerase, Y-family, little finger domain"/>
    <property type="match status" value="1"/>
</dbReference>
<evidence type="ECO:0000313" key="5">
    <source>
        <dbReference type="Proteomes" id="UP000069771"/>
    </source>
</evidence>
<keyword evidence="2" id="KW-0460">Magnesium</keyword>
<dbReference type="InterPro" id="IPR043502">
    <property type="entry name" value="DNA/RNA_pol_sf"/>
</dbReference>
<dbReference type="GO" id="GO:0006261">
    <property type="term" value="P:DNA-templated DNA replication"/>
    <property type="evidence" value="ECO:0007669"/>
    <property type="project" value="UniProtKB-UniRule"/>
</dbReference>
<feature type="binding site" evidence="2">
    <location>
        <position position="15"/>
    </location>
    <ligand>
        <name>Mg(2+)</name>
        <dbReference type="ChEBI" id="CHEBI:18420"/>
    </ligand>
</feature>
<dbReference type="GO" id="GO:0005829">
    <property type="term" value="C:cytosol"/>
    <property type="evidence" value="ECO:0007669"/>
    <property type="project" value="TreeGrafter"/>
</dbReference>
<dbReference type="EC" id="2.7.7.7" evidence="2"/>
<dbReference type="KEGG" id="fro:AALO17_23320"/>
<organism evidence="4 5">
    <name type="scientific">Faecalibaculum rodentium</name>
    <dbReference type="NCBI Taxonomy" id="1702221"/>
    <lineage>
        <taxon>Bacteria</taxon>
        <taxon>Bacillati</taxon>
        <taxon>Bacillota</taxon>
        <taxon>Erysipelotrichia</taxon>
        <taxon>Erysipelotrichales</taxon>
        <taxon>Erysipelotrichaceae</taxon>
        <taxon>Faecalibaculum</taxon>
    </lineage>
</organism>
<name>A0A140DXT9_9FIRM</name>
<dbReference type="AlphaFoldDB" id="A0A140DXT9"/>
<comment type="subcellular location">
    <subcellularLocation>
        <location evidence="2">Cytoplasm</location>
    </subcellularLocation>
</comment>
<keyword evidence="2" id="KW-0238">DNA-binding</keyword>
<dbReference type="GO" id="GO:0042276">
    <property type="term" value="P:error-prone translesion synthesis"/>
    <property type="evidence" value="ECO:0007669"/>
    <property type="project" value="TreeGrafter"/>
</dbReference>
<keyword evidence="2" id="KW-0235">DNA replication</keyword>
<evidence type="ECO:0000313" key="4">
    <source>
        <dbReference type="EMBL" id="AMK55466.1"/>
    </source>
</evidence>
<comment type="cofactor">
    <cofactor evidence="2">
        <name>Mg(2+)</name>
        <dbReference type="ChEBI" id="CHEBI:18420"/>
    </cofactor>
    <text evidence="2">Binds 2 magnesium ions per subunit.</text>
</comment>
<proteinExistence type="inferred from homology"/>
<protein>
    <recommendedName>
        <fullName evidence="2">DNA polymerase IV</fullName>
        <shortName evidence="2">Pol IV</shortName>
        <ecNumber evidence="2">2.7.7.7</ecNumber>
    </recommendedName>
</protein>
<keyword evidence="2" id="KW-0234">DNA repair</keyword>
<dbReference type="Proteomes" id="UP000069771">
    <property type="component" value="Chromosome"/>
</dbReference>
<dbReference type="Gene3D" id="1.10.150.20">
    <property type="entry name" value="5' to 3' exonuclease, C-terminal subdomain"/>
    <property type="match status" value="1"/>
</dbReference>
<dbReference type="GO" id="GO:0000287">
    <property type="term" value="F:magnesium ion binding"/>
    <property type="evidence" value="ECO:0007669"/>
    <property type="project" value="UniProtKB-UniRule"/>
</dbReference>
<feature type="binding site" evidence="2">
    <location>
        <position position="111"/>
    </location>
    <ligand>
        <name>Mg(2+)</name>
        <dbReference type="ChEBI" id="CHEBI:18420"/>
    </ligand>
</feature>
<dbReference type="PANTHER" id="PTHR11076">
    <property type="entry name" value="DNA REPAIR POLYMERASE UMUC / TRANSFERASE FAMILY MEMBER"/>
    <property type="match status" value="1"/>
</dbReference>
<dbReference type="InterPro" id="IPR022880">
    <property type="entry name" value="DNApol_IV"/>
</dbReference>
<keyword evidence="2" id="KW-0963">Cytoplasm</keyword>
<evidence type="ECO:0000259" key="3">
    <source>
        <dbReference type="PROSITE" id="PS50173"/>
    </source>
</evidence>
<comment type="similarity">
    <text evidence="1 2">Belongs to the DNA polymerase type-Y family.</text>
</comment>
<sequence>MVYDGAMNRVIVHSDINHCYAQLEEMRNPALRHVPMAVGGSAEKRHGIILAKNDLAKAAGVLTAESLHEARRKCPDLVILHPDYEAYMYCTEQIKDIYRQYTDRVESFGLDEAWFDLTGTKRLYGDPLELARRIQQEVYQCFGIRVSMGVSWNRVFAKLGSDLDKQMGFTVITPENYRELVWPLPVEELIMIGRRTQLKLNAMGLFTIGDLAQTDGMAVTRRLGKIGGLLWRCARGFDMSPVLCSGHQEQAKSVGSSKTLVHDVTTLRQLRQVCRVLCESAAARLRAAGLRGWVVSLALRGTDLRWKGSHQVRLLQPTDLASDLTAAVYGLIDRQHLSSLSLRSVGIQVSDLVCGPGFDQPDLFSRPDSRSRQRSLEDAVNEIRVRYGYDKCRMASMRVDVDLTDFDPLGHLHQVHPVGFLRGPVN</sequence>
<dbReference type="CDD" id="cd03586">
    <property type="entry name" value="PolY_Pol_IV_kappa"/>
    <property type="match status" value="1"/>
</dbReference>
<accession>A0A140DXT9</accession>
<dbReference type="Pfam" id="PF00817">
    <property type="entry name" value="IMS"/>
    <property type="match status" value="1"/>
</dbReference>
<dbReference type="InterPro" id="IPR036775">
    <property type="entry name" value="DNA_pol_Y-fam_lit_finger_sf"/>
</dbReference>
<keyword evidence="2 4" id="KW-0548">Nucleotidyltransferase</keyword>
<evidence type="ECO:0000256" key="1">
    <source>
        <dbReference type="ARBA" id="ARBA00010945"/>
    </source>
</evidence>
<dbReference type="Pfam" id="PF11799">
    <property type="entry name" value="IMS_C"/>
    <property type="match status" value="1"/>
</dbReference>
<dbReference type="InterPro" id="IPR043128">
    <property type="entry name" value="Rev_trsase/Diguanyl_cyclase"/>
</dbReference>
<dbReference type="InterPro" id="IPR001126">
    <property type="entry name" value="UmuC"/>
</dbReference>
<comment type="catalytic activity">
    <reaction evidence="2">
        <text>DNA(n) + a 2'-deoxyribonucleoside 5'-triphosphate = DNA(n+1) + diphosphate</text>
        <dbReference type="Rhea" id="RHEA:22508"/>
        <dbReference type="Rhea" id="RHEA-COMP:17339"/>
        <dbReference type="Rhea" id="RHEA-COMP:17340"/>
        <dbReference type="ChEBI" id="CHEBI:33019"/>
        <dbReference type="ChEBI" id="CHEBI:61560"/>
        <dbReference type="ChEBI" id="CHEBI:173112"/>
        <dbReference type="EC" id="2.7.7.7"/>
    </reaction>
</comment>
<keyword evidence="2" id="KW-0227">DNA damage</keyword>
<dbReference type="PATRIC" id="fig|1702221.3.peg.2267"/>
<evidence type="ECO:0000256" key="2">
    <source>
        <dbReference type="HAMAP-Rule" id="MF_01113"/>
    </source>
</evidence>
<dbReference type="PANTHER" id="PTHR11076:SF35">
    <property type="entry name" value="DNA REPAIR PROTEIN HOMOLOG YOBH"/>
    <property type="match status" value="1"/>
</dbReference>